<sequence length="230" mass="25888">MSESELTFNQKLIKIQAELKVPKSNYSDFGGYNFRNAEDILKAVKPHNQNHGLLLTLTDMPIFMDGRFYIKATATLTDGKDLLQVEAYAREADAKPKMDDSQVTGSASSYARKYALQGLYLIDDGVDSDSLPNDEGDNESQMRTEFTNYFNQYVQEVANISGTDPKIIAANILGKHDYDSLDQVTPDFYQQIIGYTKVMVKKAEQKTKSNNKPVADPKPQQETKSFTWGK</sequence>
<evidence type="ECO:0000313" key="2">
    <source>
        <dbReference type="EMBL" id="VYU40429.1"/>
    </source>
</evidence>
<dbReference type="EMBL" id="CACRTX010000013">
    <property type="protein sequence ID" value="VYU40429.1"/>
    <property type="molecule type" value="Genomic_DNA"/>
</dbReference>
<proteinExistence type="predicted"/>
<evidence type="ECO:0000256" key="1">
    <source>
        <dbReference type="SAM" id="MobiDB-lite"/>
    </source>
</evidence>
<accession>A0A6N3EMA6</accession>
<dbReference type="InterPro" id="IPR007499">
    <property type="entry name" value="ERF_bacteria_virus"/>
</dbReference>
<feature type="compositionally biased region" description="Polar residues" evidence="1">
    <location>
        <begin position="220"/>
        <end position="230"/>
    </location>
</feature>
<dbReference type="Pfam" id="PF04404">
    <property type="entry name" value="ERF"/>
    <property type="match status" value="1"/>
</dbReference>
<name>A0A6N3EMA6_ENTCA</name>
<protein>
    <submittedName>
        <fullName evidence="2">ERF superfamily protein</fullName>
    </submittedName>
</protein>
<dbReference type="AlphaFoldDB" id="A0A6N3EMA6"/>
<feature type="region of interest" description="Disordered" evidence="1">
    <location>
        <begin position="204"/>
        <end position="230"/>
    </location>
</feature>
<gene>
    <name evidence="2" type="ORF">ECLFYP2_03203</name>
</gene>
<reference evidence="2" key="1">
    <citation type="submission" date="2019-11" db="EMBL/GenBank/DDBJ databases">
        <authorList>
            <person name="Feng L."/>
        </authorList>
    </citation>
    <scope>NUCLEOTIDE SEQUENCE</scope>
    <source>
        <strain evidence="2">ECasseliflavusLFYP2</strain>
    </source>
</reference>
<dbReference type="RefSeq" id="WP_421758279.1">
    <property type="nucleotide sequence ID" value="NZ_CACRTX010000013.1"/>
</dbReference>
<organism evidence="2">
    <name type="scientific">Enterococcus casseliflavus</name>
    <name type="common">Enterococcus flavescens</name>
    <dbReference type="NCBI Taxonomy" id="37734"/>
    <lineage>
        <taxon>Bacteria</taxon>
        <taxon>Bacillati</taxon>
        <taxon>Bacillota</taxon>
        <taxon>Bacilli</taxon>
        <taxon>Lactobacillales</taxon>
        <taxon>Enterococcaceae</taxon>
        <taxon>Enterococcus</taxon>
    </lineage>
</organism>